<keyword evidence="2" id="KW-1185">Reference proteome</keyword>
<evidence type="ECO:0008006" key="3">
    <source>
        <dbReference type="Google" id="ProtNLM"/>
    </source>
</evidence>
<evidence type="ECO:0000313" key="2">
    <source>
        <dbReference type="Proteomes" id="UP000184050"/>
    </source>
</evidence>
<gene>
    <name evidence="1" type="ORF">SAMN05444280_13129</name>
</gene>
<reference evidence="1 2" key="1">
    <citation type="submission" date="2016-11" db="EMBL/GenBank/DDBJ databases">
        <authorList>
            <person name="Jaros S."/>
            <person name="Januszkiewicz K."/>
            <person name="Wedrychowicz H."/>
        </authorList>
    </citation>
    <scope>NUCLEOTIDE SEQUENCE [LARGE SCALE GENOMIC DNA]</scope>
    <source>
        <strain evidence="1 2">DSM 27063</strain>
    </source>
</reference>
<name>A0A1M6MAD8_9BACT</name>
<accession>A0A1M6MAD8</accession>
<dbReference type="Proteomes" id="UP000184050">
    <property type="component" value="Unassembled WGS sequence"/>
</dbReference>
<sequence length="445" mass="49768">MKYLVFLFVFTSFSFLFCPKSQSQNAEIKQVQAVGASEFLNSIGVCSSITGRGETLQGTIDALEYTGIRFIRCGLEDDISTADMIELHRKTGAKIVYGLLSGGTDIDRLIREARELTEAGALLAIEGNNEPNNWGVAYQGEKGGENHSWLPVARLQRDLYKSVKSDPVLKNIPVWNISESGAQTDNAGLQFLIIPENAGTLMPVGTQYADFANCHNYITHPSWSGLHDNQTWLSAAPGPECPVDGLHGNYGKTWGKGFDGYSEKELQDLPRVTTETGIAAKGEITEEIQARLFLNLYLSQFKRGWSYTSVYLLRTRSNEPAHESYAFYKMDYSPKQAAHYLHNLTTILEDNGTISKPGKLRFSIKNRSETVHDLLLQKSNGKFFLVLWGEWFTGGTDKITVQLDRIFSSVKIYDPTHGESPVMRLSEAREITFFLSNHPLIIELQ</sequence>
<dbReference type="InterPro" id="IPR017853">
    <property type="entry name" value="GH"/>
</dbReference>
<protein>
    <recommendedName>
        <fullName evidence="3">Glycosyl hydrolase</fullName>
    </recommendedName>
</protein>
<organism evidence="1 2">
    <name type="scientific">Tangfeifania diversioriginum</name>
    <dbReference type="NCBI Taxonomy" id="1168035"/>
    <lineage>
        <taxon>Bacteria</taxon>
        <taxon>Pseudomonadati</taxon>
        <taxon>Bacteroidota</taxon>
        <taxon>Bacteroidia</taxon>
        <taxon>Marinilabiliales</taxon>
        <taxon>Prolixibacteraceae</taxon>
        <taxon>Tangfeifania</taxon>
    </lineage>
</organism>
<proteinExistence type="predicted"/>
<dbReference type="Gene3D" id="3.20.20.80">
    <property type="entry name" value="Glycosidases"/>
    <property type="match status" value="1"/>
</dbReference>
<evidence type="ECO:0000313" key="1">
    <source>
        <dbReference type="EMBL" id="SHJ80330.1"/>
    </source>
</evidence>
<dbReference type="SUPFAM" id="SSF51445">
    <property type="entry name" value="(Trans)glycosidases"/>
    <property type="match status" value="1"/>
</dbReference>
<dbReference type="AlphaFoldDB" id="A0A1M6MAD8"/>
<dbReference type="RefSeq" id="WP_217652721.1">
    <property type="nucleotide sequence ID" value="NZ_FQZE01000031.1"/>
</dbReference>
<dbReference type="STRING" id="1168035.SAMN05444280_13129"/>
<dbReference type="EMBL" id="FQZE01000031">
    <property type="protein sequence ID" value="SHJ80330.1"/>
    <property type="molecule type" value="Genomic_DNA"/>
</dbReference>